<dbReference type="PROSITE" id="PS51257">
    <property type="entry name" value="PROKAR_LIPOPROTEIN"/>
    <property type="match status" value="1"/>
</dbReference>
<reference evidence="1 2" key="1">
    <citation type="submission" date="2014-06" db="EMBL/GenBank/DDBJ databases">
        <title>The Whole Genome Sequence of Mycoplasma hyosynoviae strain ATCC 27095.</title>
        <authorList>
            <person name="Calcutt M.J."/>
            <person name="Foecking M.F."/>
        </authorList>
    </citation>
    <scope>NUCLEOTIDE SEQUENCE [LARGE SCALE GENOMIC DNA]</scope>
    <source>
        <strain evidence="1 2">M60</strain>
    </source>
</reference>
<dbReference type="NCBIfam" id="NF045978">
    <property type="entry name" value="ComEA_MAG0490"/>
    <property type="match status" value="1"/>
</dbReference>
<name>A0A063YJ20_9BACT</name>
<dbReference type="KEGG" id="mhyv:MHSN_00115"/>
<dbReference type="EMBL" id="CP008748">
    <property type="protein sequence ID" value="ASI53635.1"/>
    <property type="molecule type" value="Genomic_DNA"/>
</dbReference>
<dbReference type="RefSeq" id="WP_036457644.1">
    <property type="nucleotide sequence ID" value="NZ_CP008748.1"/>
</dbReference>
<evidence type="ECO:0000313" key="1">
    <source>
        <dbReference type="EMBL" id="ASI53635.1"/>
    </source>
</evidence>
<gene>
    <name evidence="1" type="ORF">MHSN_00115</name>
</gene>
<evidence type="ECO:0000313" key="2">
    <source>
        <dbReference type="Proteomes" id="UP000264882"/>
    </source>
</evidence>
<keyword evidence="2" id="KW-1185">Reference proteome</keyword>
<organism evidence="1 2">
    <name type="scientific">Metamycoplasma hyosynoviae</name>
    <dbReference type="NCBI Taxonomy" id="29559"/>
    <lineage>
        <taxon>Bacteria</taxon>
        <taxon>Bacillati</taxon>
        <taxon>Mycoplasmatota</taxon>
        <taxon>Mycoplasmoidales</taxon>
        <taxon>Metamycoplasmataceae</taxon>
        <taxon>Metamycoplasma</taxon>
    </lineage>
</organism>
<proteinExistence type="predicted"/>
<dbReference type="Proteomes" id="UP000264882">
    <property type="component" value="Chromosome"/>
</dbReference>
<accession>A0A063YJ20</accession>
<dbReference type="AlphaFoldDB" id="A0A063YJ20"/>
<sequence>MKTKHKKLFFIGLTFLVSSCLLLSSIGINKLVRKKKINKEDKNNQHKKVVTIKIKGAVFYPGEYIVEHGSKFFNLLPRIKLKPNADITKIDNNLILEKDLTIFIPFSSKAKMKLKDIKKVDDLINIGIKKSIATKLFNLIKTRNWNIRWEDIEKVSGIGVKTMRILKEKIQL</sequence>
<protein>
    <submittedName>
        <fullName evidence="1">Uncharacterized protein</fullName>
    </submittedName>
</protein>